<sequence length="2697" mass="290086">MSKALVDETYKKKVDSERRPKSSKPSASTTPRVRQSPKFGPSEPPPPLPRAPHPYVVTAQYSAYFYPSIPPNCPPSALETLGMTAIRFSQKVVGHQNWCNSQSEPRLPTDLAIEMCQSLDELPMRPWAMVAKYLRCRLVSNMQRLTEALKGHSSNGGGGGGGPVEAADIELEDDNASLLGDSFDGFECGWDERGTGEEVDLFGNGEVVKKILKEGEAKPLRGWPYRGVAVVDLAMSPKDVIKYGGINFSSPPPSDDAHGHAASSPSRMSDLAKTDIHVPLDPHTEEQYQIVTLQITDTVTLNVITELRCGLMTMKRGERSVFVFRNAFHRYPDPNGEPDVKVKPEGAWRYTITLKDVLPPHHDRHIPHPLPPMSEGSTDRSLTANTTATSAPLPHANGGGASVSVTAAYEQLMATQQDLQRLFEQLEWLCRMVLQMLTDDTGTTGLDAGGGEDGRRGLRDVLIHFLEEYYIQANQQLQTNRDLKPSFFHLLAMPLDAKENAKDVRPDGTAKPSPDDKQMEENRTAFTEWAYHRGHDKAHGDHSGLLRFAAQGFEYKGVFFRLVTSESEWRFIQDQIVLIKQALFDNDTDPCPPLLACAEGNGGRLIASPLLPLSWLLGRFAPEPPMPITNRLPSDGPIDTVCVVSRQDNGIPQLDVCRIQADDWEHFAMVAQERVGSELHFFPPGAATVHGPPMSELFGQFCAVLTSSGSAKEGEETSNDDGGGVKDDNHPLPWTSDDFVLAFTTPLPPYPPSIRQQKASDGAPPQPSVEWAGDGWPDFDERTHDRQDTIETQEGGPISPFDERMPRSNNNNTNNSSSISPAGGLTPRIRNDLDSFLKGEAGYEIIDHLRNTLVNGDGIHVDSPTPPTAPAPLRPPPEAPKQPGVATAPSPRHGEDATPPSEPPKPQTKTFLRRPSSSDAVLMNDDDKKSVMRRHFTKGGGAEGPPEHGGSSGSSRGSKKGAKLRRSFSAGEQSPTETIYEEEPEDGGGSGRKGAQRRARRPLPSPEANIARSHTPPPPLAPFIDRALKDLRSLPFVSSSQSLRRLIEHHHIRPIPALWCLLGRLLSVPYPSPHPSDAMLVDAICCDLVGMAVGMVVRQLMGMRQGGISGGGGGGGGGEGGVERLGWGSRLFEEEVTLLVTEMLNVQYDRSRVSSADANRDAIRKHNRRKALNLCLAASLAEAAHFMDLPLNTDQRFLVDRVIDTATASAPLLLAFIAEHLHIRVNEGVFAFLRSERLKLKGRPVRLTGEATPRRFDDDMPLMPATPTDPTFRMAEALFETTGPLRIEETFVRSLRLTAFLLPHLVHPASSPSSPSSPLLSPPNPRTLGVGVALGRLLHDHNLDLASMIVPFISWVGSTPRPGGLPPLDPTPPPLNFMEPPAGGEVSPAPMAAPLPPPSLAHAIPSVEVIPATETLEAPVAGAAAAGDGGDSPPFSLNTVTMDQPTHMAKAWGDEVTQQGSALTLRGITLTRCHSHSHPHEYGHSYGTESLMSLLHCDHDCPLDTRPMTIRLKTVLLFWTWRVLQYSRSSRGGASGGMVSDLAPWGGAQALQPLLPIEGRRSEGGASVSGGGGGGGGMGVGHGHFMGGSEFEGTVKDVIETIETAMKNHSGSCMMLPPETYIGLAILKFLWRLQLRDIEEALRLLLHAQSLLEDLWGDPRFPGSRGHPFSLFISWMVAQLYINAGEVSAAEGYIERFRALRLSFPFCPLPWTLPFKLPNPKRQQPPSVQASSPQPDPLTPMASLGGHSNDNQPQSPAAAAAAGGGADDDDSPLAPSVKSDFAQVAGAMRAGLGKWGEAAQGWMSPSVGRRQLQAPSPSSRTSLMGLLGGSPKLTPIQEKHARIPSGEMVLPPSRVGHLPQRQKRRIHVPLPDRDVGPDEESIATNVSDLLQEIPNLKNWLMANHPLLHSSPVRLHIRHNAFAPFIPPRTLWGGLPLERQVGGGGGGGGSGGGMTPGMPGGPPISMSMRVNLSGGSVPPRPRPAVQMGDKSQVPMAPRPPTPRKSVVAGSVYTFGENSNGELGLGRPLIPDKGESQAKPRHTAQAAAKLLGQSPEPYMPPSDGPKGLRDCVESGGVDVSWTGRPAKVVGLKDVEIVEVACGDASSAAIDREGCLYVWGQNVDSQLGIAPTSRHPGDLSAPEAATPPAHFSSLTPPTPPAPAAAPEEKSTKHDPKRDEDDNQPPTARAPHHLNFIAVPLCVNLTLDVRFKAIACGNGFAIALTINGDAFSWGVNTRGQLGLGDFQPRHTPTQIPAALTSAHFNQLEKVACGAENVIALTGKGQLFVWGAGHGGQLGVPEEKFAIAEKAYGGFPGDIRCLSRPERLRFFTTQGDPMGPLVHLAIDHPGTQTHTAPSQLGSYGSMAPSVPVSPASRSVRPSHKPPTPPRMGAQSRLSTPPRTPPQGHAKLNKQTSRIFILTEDHADITKFVDPQPTASLRVGSNPRAAKHSRGERISYRDFGEYELKFDDVAAGEAHCLVIDRAGIVWAWGATLTGQCGHGYSMESGEYALNMEVGYQRFPMAIPPFRTSWGLEKAWKVSAGGNLSACITDRGTLFMWGNNDVGQLPPPVSHELPAGLPRTPVTPAPSIVSRPTRVEYFQDLALKSVACGGDHVVAIDVTGQAYSWGSNGWGRLGHSATTRCRAPPPHSKDKAPPAKLEGFEGVGVRKVACGPTHTLLLTGVGGNNPPQAGISRYVYPNYA</sequence>
<dbReference type="VEuPathDB" id="CryptoDB:Vbra_6279"/>
<dbReference type="Proteomes" id="UP000041254">
    <property type="component" value="Unassembled WGS sequence"/>
</dbReference>
<feature type="region of interest" description="Disordered" evidence="3">
    <location>
        <begin position="1972"/>
        <end position="2003"/>
    </location>
</feature>
<feature type="compositionally biased region" description="Basic and acidic residues" evidence="3">
    <location>
        <begin position="779"/>
        <end position="789"/>
    </location>
</feature>
<organism evidence="4 5">
    <name type="scientific">Vitrella brassicaformis (strain CCMP3155)</name>
    <dbReference type="NCBI Taxonomy" id="1169540"/>
    <lineage>
        <taxon>Eukaryota</taxon>
        <taxon>Sar</taxon>
        <taxon>Alveolata</taxon>
        <taxon>Colpodellida</taxon>
        <taxon>Vitrellaceae</taxon>
        <taxon>Vitrella</taxon>
    </lineage>
</organism>
<name>A0A0G4GHW2_VITBC</name>
<dbReference type="InParanoid" id="A0A0G4GHW2"/>
<protein>
    <submittedName>
        <fullName evidence="4">Uncharacterized protein</fullName>
    </submittedName>
</protein>
<accession>A0A0G4GHW2</accession>
<feature type="region of interest" description="Disordered" evidence="3">
    <location>
        <begin position="857"/>
        <end position="1021"/>
    </location>
</feature>
<feature type="compositionally biased region" description="Low complexity" evidence="3">
    <location>
        <begin position="23"/>
        <end position="41"/>
    </location>
</feature>
<feature type="compositionally biased region" description="Pro residues" evidence="3">
    <location>
        <begin position="42"/>
        <end position="52"/>
    </location>
</feature>
<evidence type="ECO:0000256" key="1">
    <source>
        <dbReference type="ARBA" id="ARBA00022737"/>
    </source>
</evidence>
<keyword evidence="5" id="KW-1185">Reference proteome</keyword>
<evidence type="ECO:0000313" key="5">
    <source>
        <dbReference type="Proteomes" id="UP000041254"/>
    </source>
</evidence>
<dbReference type="InterPro" id="IPR009091">
    <property type="entry name" value="RCC1/BLIP-II"/>
</dbReference>
<feature type="compositionally biased region" description="Low complexity" evidence="3">
    <location>
        <begin position="2362"/>
        <end position="2374"/>
    </location>
</feature>
<feature type="compositionally biased region" description="Polar residues" evidence="3">
    <location>
        <begin position="375"/>
        <end position="390"/>
    </location>
</feature>
<dbReference type="PRINTS" id="PR00633">
    <property type="entry name" value="RCCNDNSATION"/>
</dbReference>
<dbReference type="STRING" id="1169540.A0A0G4GHW2"/>
<dbReference type="PANTHER" id="PTHR22870:SF408">
    <property type="entry name" value="OS09G0560450 PROTEIN"/>
    <property type="match status" value="1"/>
</dbReference>
<dbReference type="InterPro" id="IPR000408">
    <property type="entry name" value="Reg_chr_condens"/>
</dbReference>
<feature type="region of interest" description="Disordered" evidence="3">
    <location>
        <begin position="1718"/>
        <end position="1776"/>
    </location>
</feature>
<feature type="compositionally biased region" description="Low complexity" evidence="3">
    <location>
        <begin position="1724"/>
        <end position="1733"/>
    </location>
</feature>
<feature type="compositionally biased region" description="Polar residues" evidence="3">
    <location>
        <begin position="1746"/>
        <end position="1755"/>
    </location>
</feature>
<feature type="compositionally biased region" description="Basic and acidic residues" evidence="3">
    <location>
        <begin position="1"/>
        <end position="20"/>
    </location>
</feature>
<feature type="repeat" description="RCC1" evidence="2">
    <location>
        <begin position="2008"/>
        <end position="2110"/>
    </location>
</feature>
<proteinExistence type="predicted"/>
<feature type="repeat" description="RCC1" evidence="2">
    <location>
        <begin position="2224"/>
        <end position="2279"/>
    </location>
</feature>
<dbReference type="EMBL" id="CDMY01000672">
    <property type="protein sequence ID" value="CEM29343.1"/>
    <property type="molecule type" value="Genomic_DNA"/>
</dbReference>
<feature type="region of interest" description="Disordered" evidence="3">
    <location>
        <begin position="360"/>
        <end position="397"/>
    </location>
</feature>
<feature type="repeat" description="RCC1" evidence="2">
    <location>
        <begin position="2617"/>
        <end position="2678"/>
    </location>
</feature>
<gene>
    <name evidence="4" type="ORF">Vbra_6279</name>
</gene>
<feature type="region of interest" description="Disordered" evidence="3">
    <location>
        <begin position="2126"/>
        <end position="2186"/>
    </location>
</feature>
<feature type="region of interest" description="Disordered" evidence="3">
    <location>
        <begin position="246"/>
        <end position="267"/>
    </location>
</feature>
<feature type="region of interest" description="Disordered" evidence="3">
    <location>
        <begin position="2343"/>
        <end position="2409"/>
    </location>
</feature>
<dbReference type="InterPro" id="IPR051210">
    <property type="entry name" value="Ub_ligase/GEF_domain"/>
</dbReference>
<feature type="compositionally biased region" description="Low complexity" evidence="3">
    <location>
        <begin position="808"/>
        <end position="820"/>
    </location>
</feature>
<dbReference type="SUPFAM" id="SSF50985">
    <property type="entry name" value="RCC1/BLIP-II"/>
    <property type="match status" value="1"/>
</dbReference>
<dbReference type="OrthoDB" id="5370059at2759"/>
<feature type="region of interest" description="Disordered" evidence="3">
    <location>
        <begin position="745"/>
        <end position="828"/>
    </location>
</feature>
<evidence type="ECO:0000256" key="2">
    <source>
        <dbReference type="PROSITE-ProRule" id="PRU00235"/>
    </source>
</evidence>
<feature type="compositionally biased region" description="Basic and acidic residues" evidence="3">
    <location>
        <begin position="2163"/>
        <end position="2176"/>
    </location>
</feature>
<dbReference type="PROSITE" id="PS50012">
    <property type="entry name" value="RCC1_3"/>
    <property type="match status" value="5"/>
</dbReference>
<feature type="compositionally biased region" description="Polar residues" evidence="3">
    <location>
        <begin position="907"/>
        <end position="919"/>
    </location>
</feature>
<feature type="compositionally biased region" description="Pro residues" evidence="3">
    <location>
        <begin position="864"/>
        <end position="880"/>
    </location>
</feature>
<feature type="region of interest" description="Disordered" evidence="3">
    <location>
        <begin position="501"/>
        <end position="520"/>
    </location>
</feature>
<feature type="region of interest" description="Disordered" evidence="3">
    <location>
        <begin position="1"/>
        <end position="53"/>
    </location>
</feature>
<feature type="region of interest" description="Disordered" evidence="3">
    <location>
        <begin position="2633"/>
        <end position="2652"/>
    </location>
</feature>
<feature type="repeat" description="RCC1" evidence="2">
    <location>
        <begin position="2481"/>
        <end position="2548"/>
    </location>
</feature>
<feature type="compositionally biased region" description="Polar residues" evidence="3">
    <location>
        <begin position="2345"/>
        <end position="2357"/>
    </location>
</feature>
<dbReference type="Pfam" id="PF00415">
    <property type="entry name" value="RCC1"/>
    <property type="match status" value="3"/>
</dbReference>
<feature type="compositionally biased region" description="Basic residues" evidence="3">
    <location>
        <begin position="957"/>
        <end position="966"/>
    </location>
</feature>
<dbReference type="Gene3D" id="2.130.10.30">
    <property type="entry name" value="Regulator of chromosome condensation 1/beta-lactamase-inhibitor protein II"/>
    <property type="match status" value="3"/>
</dbReference>
<evidence type="ECO:0000313" key="4">
    <source>
        <dbReference type="EMBL" id="CEM29343.1"/>
    </source>
</evidence>
<dbReference type="Pfam" id="PF13540">
    <property type="entry name" value="RCC1_2"/>
    <property type="match status" value="1"/>
</dbReference>
<reference evidence="4 5" key="1">
    <citation type="submission" date="2014-11" db="EMBL/GenBank/DDBJ databases">
        <authorList>
            <person name="Zhu J."/>
            <person name="Qi W."/>
            <person name="Song R."/>
        </authorList>
    </citation>
    <scope>NUCLEOTIDE SEQUENCE [LARGE SCALE GENOMIC DNA]</scope>
</reference>
<feature type="repeat" description="RCC1" evidence="2">
    <location>
        <begin position="2549"/>
        <end position="2616"/>
    </location>
</feature>
<keyword evidence="1" id="KW-0677">Repeat</keyword>
<dbReference type="PANTHER" id="PTHR22870">
    <property type="entry name" value="REGULATOR OF CHROMOSOME CONDENSATION"/>
    <property type="match status" value="1"/>
</dbReference>
<feature type="region of interest" description="Disordered" evidence="3">
    <location>
        <begin position="709"/>
        <end position="733"/>
    </location>
</feature>
<evidence type="ECO:0000256" key="3">
    <source>
        <dbReference type="SAM" id="MobiDB-lite"/>
    </source>
</evidence>